<keyword evidence="4" id="KW-1185">Reference proteome</keyword>
<evidence type="ECO:0000313" key="3">
    <source>
        <dbReference type="EMBL" id="KAF1841679.1"/>
    </source>
</evidence>
<dbReference type="OrthoDB" id="5413827at2759"/>
<proteinExistence type="predicted"/>
<gene>
    <name evidence="3" type="ORF">K460DRAFT_388558</name>
</gene>
<dbReference type="RefSeq" id="XP_040784242.1">
    <property type="nucleotide sequence ID" value="XM_040935703.1"/>
</dbReference>
<feature type="domain" description="DUF7730" evidence="2">
    <location>
        <begin position="233"/>
        <end position="375"/>
    </location>
</feature>
<reference evidence="3" key="1">
    <citation type="submission" date="2020-01" db="EMBL/GenBank/DDBJ databases">
        <authorList>
            <consortium name="DOE Joint Genome Institute"/>
            <person name="Haridas S."/>
            <person name="Albert R."/>
            <person name="Binder M."/>
            <person name="Bloem J."/>
            <person name="Labutti K."/>
            <person name="Salamov A."/>
            <person name="Andreopoulos B."/>
            <person name="Baker S.E."/>
            <person name="Barry K."/>
            <person name="Bills G."/>
            <person name="Bluhm B.H."/>
            <person name="Cannon C."/>
            <person name="Castanera R."/>
            <person name="Culley D.E."/>
            <person name="Daum C."/>
            <person name="Ezra D."/>
            <person name="Gonzalez J.B."/>
            <person name="Henrissat B."/>
            <person name="Kuo A."/>
            <person name="Liang C."/>
            <person name="Lipzen A."/>
            <person name="Lutzoni F."/>
            <person name="Magnuson J."/>
            <person name="Mondo S."/>
            <person name="Nolan M."/>
            <person name="Ohm R."/>
            <person name="Pangilinan J."/>
            <person name="Park H.-J."/>
            <person name="Ramirez L."/>
            <person name="Alfaro M."/>
            <person name="Sun H."/>
            <person name="Tritt A."/>
            <person name="Yoshinaga Y."/>
            <person name="Zwiers L.-H."/>
            <person name="Turgeon B.G."/>
            <person name="Goodwin S.B."/>
            <person name="Spatafora J.W."/>
            <person name="Crous P.W."/>
            <person name="Grigoriev I.V."/>
        </authorList>
    </citation>
    <scope>NUCLEOTIDE SEQUENCE</scope>
    <source>
        <strain evidence="3">CBS 394.84</strain>
    </source>
</reference>
<feature type="compositionally biased region" description="Basic and acidic residues" evidence="1">
    <location>
        <begin position="21"/>
        <end position="40"/>
    </location>
</feature>
<dbReference type="InterPro" id="IPR056632">
    <property type="entry name" value="DUF7730"/>
</dbReference>
<dbReference type="GeneID" id="63852954"/>
<evidence type="ECO:0000313" key="4">
    <source>
        <dbReference type="Proteomes" id="UP000800039"/>
    </source>
</evidence>
<organism evidence="3 4">
    <name type="scientific">Cucurbitaria berberidis CBS 394.84</name>
    <dbReference type="NCBI Taxonomy" id="1168544"/>
    <lineage>
        <taxon>Eukaryota</taxon>
        <taxon>Fungi</taxon>
        <taxon>Dikarya</taxon>
        <taxon>Ascomycota</taxon>
        <taxon>Pezizomycotina</taxon>
        <taxon>Dothideomycetes</taxon>
        <taxon>Pleosporomycetidae</taxon>
        <taxon>Pleosporales</taxon>
        <taxon>Pleosporineae</taxon>
        <taxon>Cucurbitariaceae</taxon>
        <taxon>Cucurbitaria</taxon>
    </lineage>
</organism>
<comment type="caution">
    <text evidence="3">The sequence shown here is derived from an EMBL/GenBank/DDBJ whole genome shotgun (WGS) entry which is preliminary data.</text>
</comment>
<dbReference type="Proteomes" id="UP000800039">
    <property type="component" value="Unassembled WGS sequence"/>
</dbReference>
<feature type="compositionally biased region" description="Basic and acidic residues" evidence="1">
    <location>
        <begin position="111"/>
        <end position="132"/>
    </location>
</feature>
<feature type="region of interest" description="Disordered" evidence="1">
    <location>
        <begin position="99"/>
        <end position="177"/>
    </location>
</feature>
<accession>A0A9P4G9Y3</accession>
<name>A0A9P4G9Y3_9PLEO</name>
<feature type="compositionally biased region" description="Polar residues" evidence="1">
    <location>
        <begin position="100"/>
        <end position="109"/>
    </location>
</feature>
<feature type="region of interest" description="Disordered" evidence="1">
    <location>
        <begin position="1"/>
        <end position="60"/>
    </location>
</feature>
<protein>
    <recommendedName>
        <fullName evidence="2">DUF7730 domain-containing protein</fullName>
    </recommendedName>
</protein>
<dbReference type="EMBL" id="ML976618">
    <property type="protein sequence ID" value="KAF1841679.1"/>
    <property type="molecule type" value="Genomic_DNA"/>
</dbReference>
<dbReference type="PANTHER" id="PTHR38790:SF4">
    <property type="entry name" value="2EXR DOMAIN-CONTAINING PROTEIN"/>
    <property type="match status" value="1"/>
</dbReference>
<evidence type="ECO:0000259" key="2">
    <source>
        <dbReference type="Pfam" id="PF24864"/>
    </source>
</evidence>
<dbReference type="AlphaFoldDB" id="A0A9P4G9Y3"/>
<dbReference type="Pfam" id="PF24864">
    <property type="entry name" value="DUF7730"/>
    <property type="match status" value="1"/>
</dbReference>
<evidence type="ECO:0000256" key="1">
    <source>
        <dbReference type="SAM" id="MobiDB-lite"/>
    </source>
</evidence>
<dbReference type="PANTHER" id="PTHR38790">
    <property type="entry name" value="2EXR DOMAIN-CONTAINING PROTEIN-RELATED"/>
    <property type="match status" value="1"/>
</dbReference>
<sequence length="419" mass="48372">MAKRTYSQRDKRQSTYGQQSRPDHSDSRKRYKTDDSDELRLPPSPPPSRGEKTSSLLKKTLKAFGGPISVPEPEMIVDSAPQSSNRLAVFDKVLKERFQASKQKQQNIYGSREDFEETRKSGKKWKQPDPKPRNGHLPTPPAEIQRQAHQEPRKSHMMPTADSRAVGPATKRQTSFVPTETSRLFEKVIKNEQPKLPYEPKVYKDERTPAPRRTILGHGLLKKSKEAQMWSANQSTSQILQLPKDVRKLIFEYVLGGNTINVGFETYRATYKSSELRQVVPIFRYHCTVFDKRTNPFKQSQQPYVNVSTGFTLLNNVCRQMYLETATLPFKHNLISFGSHNIMFNFLFMEKRVSCAQLDAITQLVLPDALPQPNMLIYLRNLEQVFLAVDQDFTSKGWFRVVRREGEEPKLVNIRYASY</sequence>